<dbReference type="PROSITE" id="PS51369">
    <property type="entry name" value="TCP"/>
    <property type="match status" value="1"/>
</dbReference>
<feature type="domain" description="R" evidence="9">
    <location>
        <begin position="247"/>
        <end position="264"/>
    </location>
</feature>
<keyword evidence="3" id="KW-0805">Transcription regulation</keyword>
<feature type="compositionally biased region" description="Basic and acidic residues" evidence="7">
    <location>
        <begin position="207"/>
        <end position="223"/>
    </location>
</feature>
<dbReference type="PANTHER" id="PTHR31072:SF226">
    <property type="entry name" value="TRANSCRIPTION FACTOR TCP18"/>
    <property type="match status" value="1"/>
</dbReference>
<dbReference type="GO" id="GO:0043565">
    <property type="term" value="F:sequence-specific DNA binding"/>
    <property type="evidence" value="ECO:0007669"/>
    <property type="project" value="TreeGrafter"/>
</dbReference>
<comment type="subcellular location">
    <subcellularLocation>
        <location evidence="1">Nucleus</location>
    </subcellularLocation>
</comment>
<evidence type="ECO:0000256" key="6">
    <source>
        <dbReference type="ARBA" id="ARBA00023242"/>
    </source>
</evidence>
<dbReference type="InterPro" id="IPR005333">
    <property type="entry name" value="Transcription_factor_TCP"/>
</dbReference>
<keyword evidence="4" id="KW-0238">DNA-binding</keyword>
<evidence type="ECO:0000259" key="9">
    <source>
        <dbReference type="PROSITE" id="PS51370"/>
    </source>
</evidence>
<dbReference type="InterPro" id="IPR017888">
    <property type="entry name" value="CYC/TB1_R_domain"/>
</dbReference>
<dbReference type="GO" id="GO:2000032">
    <property type="term" value="P:regulation of secondary shoot formation"/>
    <property type="evidence" value="ECO:0007669"/>
    <property type="project" value="TreeGrafter"/>
</dbReference>
<gene>
    <name evidence="10" type="ORF">SAY86_015446</name>
</gene>
<dbReference type="GO" id="GO:0005634">
    <property type="term" value="C:nucleus"/>
    <property type="evidence" value="ECO:0007669"/>
    <property type="project" value="UniProtKB-SubCell"/>
</dbReference>
<feature type="domain" description="TCP" evidence="8">
    <location>
        <begin position="113"/>
        <end position="171"/>
    </location>
</feature>
<dbReference type="InterPro" id="IPR017887">
    <property type="entry name" value="TF_TCP_subgr"/>
</dbReference>
<dbReference type="AlphaFoldDB" id="A0AAN7LB55"/>
<dbReference type="EMBL" id="JAXQNO010000016">
    <property type="protein sequence ID" value="KAK4781344.1"/>
    <property type="molecule type" value="Genomic_DNA"/>
</dbReference>
<evidence type="ECO:0000256" key="3">
    <source>
        <dbReference type="ARBA" id="ARBA00023015"/>
    </source>
</evidence>
<evidence type="ECO:0000256" key="4">
    <source>
        <dbReference type="ARBA" id="ARBA00023125"/>
    </source>
</evidence>
<evidence type="ECO:0000313" key="10">
    <source>
        <dbReference type="EMBL" id="KAK4781344.1"/>
    </source>
</evidence>
<evidence type="ECO:0000259" key="8">
    <source>
        <dbReference type="PROSITE" id="PS51369"/>
    </source>
</evidence>
<keyword evidence="11" id="KW-1185">Reference proteome</keyword>
<evidence type="ECO:0000256" key="7">
    <source>
        <dbReference type="SAM" id="MobiDB-lite"/>
    </source>
</evidence>
<dbReference type="Pfam" id="PF03634">
    <property type="entry name" value="TCP"/>
    <property type="match status" value="1"/>
</dbReference>
<dbReference type="PROSITE" id="PS51370">
    <property type="entry name" value="R"/>
    <property type="match status" value="1"/>
</dbReference>
<keyword evidence="6" id="KW-0539">Nucleus</keyword>
<keyword evidence="5" id="KW-0804">Transcription</keyword>
<evidence type="ECO:0000256" key="1">
    <source>
        <dbReference type="ARBA" id="ARBA00004123"/>
    </source>
</evidence>
<evidence type="ECO:0000256" key="5">
    <source>
        <dbReference type="ARBA" id="ARBA00023163"/>
    </source>
</evidence>
<proteinExistence type="predicted"/>
<dbReference type="GO" id="GO:0003700">
    <property type="term" value="F:DNA-binding transcription factor activity"/>
    <property type="evidence" value="ECO:0007669"/>
    <property type="project" value="InterPro"/>
</dbReference>
<keyword evidence="2" id="KW-0217">Developmental protein</keyword>
<protein>
    <submittedName>
        <fullName evidence="10">Uncharacterized protein</fullName>
    </submittedName>
</protein>
<feature type="region of interest" description="Disordered" evidence="7">
    <location>
        <begin position="205"/>
        <end position="233"/>
    </location>
</feature>
<evidence type="ECO:0000313" key="11">
    <source>
        <dbReference type="Proteomes" id="UP001346149"/>
    </source>
</evidence>
<evidence type="ECO:0000256" key="2">
    <source>
        <dbReference type="ARBA" id="ARBA00022473"/>
    </source>
</evidence>
<dbReference type="PANTHER" id="PTHR31072">
    <property type="entry name" value="TRANSCRIPTION FACTOR TCP4-RELATED"/>
    <property type="match status" value="1"/>
</dbReference>
<sequence>MFSSTPNNNDPNTASCLFNNDHVITSSKQDQDLILPFSLLNFPSPPFSLYTEEDSALFLQPYMDYSLPSTKIDVMEPSKQLMETNESTNSKKSEQHRGKILTKQLVPRKRYSKKDRHSKINTAQGLRDRRMRLSLDIARKFFDLQDMLGFDKASKTVEWLLTQSKSAIKDLSIRFSKSCKLAGETASESSLTECNAIFGAIGQSMDASKDEDQREKPYGDSKGPKLRKMTGRSQASTRRICCATLARESREKARARAKERTKEKMLVRRLNVNDGPKLFEFAEESMTSQLGHSSMKLSSIGYQAIVEELKQSGAIAEHTSKYSSITTGNNYLQSKGMLQGNQIRDLEMFLKPWEAHSDT</sequence>
<dbReference type="Proteomes" id="UP001346149">
    <property type="component" value="Unassembled WGS sequence"/>
</dbReference>
<accession>A0AAN7LB55</accession>
<organism evidence="10 11">
    <name type="scientific">Trapa natans</name>
    <name type="common">Water chestnut</name>
    <dbReference type="NCBI Taxonomy" id="22666"/>
    <lineage>
        <taxon>Eukaryota</taxon>
        <taxon>Viridiplantae</taxon>
        <taxon>Streptophyta</taxon>
        <taxon>Embryophyta</taxon>
        <taxon>Tracheophyta</taxon>
        <taxon>Spermatophyta</taxon>
        <taxon>Magnoliopsida</taxon>
        <taxon>eudicotyledons</taxon>
        <taxon>Gunneridae</taxon>
        <taxon>Pentapetalae</taxon>
        <taxon>rosids</taxon>
        <taxon>malvids</taxon>
        <taxon>Myrtales</taxon>
        <taxon>Lythraceae</taxon>
        <taxon>Trapa</taxon>
    </lineage>
</organism>
<reference evidence="10 11" key="1">
    <citation type="journal article" date="2023" name="Hortic Res">
        <title>Pangenome of water caltrop reveals structural variations and asymmetric subgenome divergence after allopolyploidization.</title>
        <authorList>
            <person name="Zhang X."/>
            <person name="Chen Y."/>
            <person name="Wang L."/>
            <person name="Yuan Y."/>
            <person name="Fang M."/>
            <person name="Shi L."/>
            <person name="Lu R."/>
            <person name="Comes H.P."/>
            <person name="Ma Y."/>
            <person name="Chen Y."/>
            <person name="Huang G."/>
            <person name="Zhou Y."/>
            <person name="Zheng Z."/>
            <person name="Qiu Y."/>
        </authorList>
    </citation>
    <scope>NUCLEOTIDE SEQUENCE [LARGE SCALE GENOMIC DNA]</scope>
    <source>
        <strain evidence="10">F231</strain>
    </source>
</reference>
<name>A0AAN7LB55_TRANT</name>
<comment type="caution">
    <text evidence="10">The sequence shown here is derived from an EMBL/GenBank/DDBJ whole genome shotgun (WGS) entry which is preliminary data.</text>
</comment>